<evidence type="ECO:0000256" key="1">
    <source>
        <dbReference type="SAM" id="MobiDB-lite"/>
    </source>
</evidence>
<dbReference type="PANTHER" id="PTHR35010">
    <property type="entry name" value="BLL4672 PROTEIN-RELATED"/>
    <property type="match status" value="1"/>
</dbReference>
<dbReference type="RefSeq" id="WP_189934351.1">
    <property type="nucleotide sequence ID" value="NZ_BNCD01000012.1"/>
</dbReference>
<name>A0A919GDF8_9ACTN</name>
<accession>A0A919GDF8</accession>
<dbReference type="InterPro" id="IPR041413">
    <property type="entry name" value="MLTR_LBD"/>
</dbReference>
<dbReference type="Pfam" id="PF17765">
    <property type="entry name" value="MLTR_LBD"/>
    <property type="match status" value="1"/>
</dbReference>
<evidence type="ECO:0000259" key="2">
    <source>
        <dbReference type="Pfam" id="PF17765"/>
    </source>
</evidence>
<dbReference type="EMBL" id="BNCD01000012">
    <property type="protein sequence ID" value="GHH82461.1"/>
    <property type="molecule type" value="Genomic_DNA"/>
</dbReference>
<protein>
    <recommendedName>
        <fullName evidence="2">MmyB-like transcription regulator ligand binding domain-containing protein</fullName>
    </recommendedName>
</protein>
<feature type="domain" description="MmyB-like transcription regulator ligand binding" evidence="2">
    <location>
        <begin position="30"/>
        <end position="125"/>
    </location>
</feature>
<dbReference type="AlphaFoldDB" id="A0A919GDF8"/>
<evidence type="ECO:0000313" key="3">
    <source>
        <dbReference type="EMBL" id="GHH82461.1"/>
    </source>
</evidence>
<proteinExistence type="predicted"/>
<dbReference type="Gene3D" id="3.30.450.180">
    <property type="match status" value="1"/>
</dbReference>
<keyword evidence="4" id="KW-1185">Reference proteome</keyword>
<evidence type="ECO:0000313" key="4">
    <source>
        <dbReference type="Proteomes" id="UP000603708"/>
    </source>
</evidence>
<dbReference type="PANTHER" id="PTHR35010:SF2">
    <property type="entry name" value="BLL4672 PROTEIN"/>
    <property type="match status" value="1"/>
</dbReference>
<organism evidence="3 4">
    <name type="scientific">Streptomyces sulfonofaciens</name>
    <dbReference type="NCBI Taxonomy" id="68272"/>
    <lineage>
        <taxon>Bacteria</taxon>
        <taxon>Bacillati</taxon>
        <taxon>Actinomycetota</taxon>
        <taxon>Actinomycetes</taxon>
        <taxon>Kitasatosporales</taxon>
        <taxon>Streptomycetaceae</taxon>
        <taxon>Streptomyces</taxon>
    </lineage>
</organism>
<dbReference type="Proteomes" id="UP000603708">
    <property type="component" value="Unassembled WGS sequence"/>
</dbReference>
<reference evidence="3" key="2">
    <citation type="submission" date="2020-09" db="EMBL/GenBank/DDBJ databases">
        <authorList>
            <person name="Sun Q."/>
            <person name="Ohkuma M."/>
        </authorList>
    </citation>
    <scope>NUCLEOTIDE SEQUENCE</scope>
    <source>
        <strain evidence="3">JCM 5069</strain>
    </source>
</reference>
<reference evidence="3" key="1">
    <citation type="journal article" date="2014" name="Int. J. Syst. Evol. Microbiol.">
        <title>Complete genome sequence of Corynebacterium casei LMG S-19264T (=DSM 44701T), isolated from a smear-ripened cheese.</title>
        <authorList>
            <consortium name="US DOE Joint Genome Institute (JGI-PGF)"/>
            <person name="Walter F."/>
            <person name="Albersmeier A."/>
            <person name="Kalinowski J."/>
            <person name="Ruckert C."/>
        </authorList>
    </citation>
    <scope>NUCLEOTIDE SEQUENCE</scope>
    <source>
        <strain evidence="3">JCM 5069</strain>
    </source>
</reference>
<comment type="caution">
    <text evidence="3">The sequence shown here is derived from an EMBL/GenBank/DDBJ whole genome shotgun (WGS) entry which is preliminary data.</text>
</comment>
<feature type="region of interest" description="Disordered" evidence="1">
    <location>
        <begin position="197"/>
        <end position="223"/>
    </location>
</feature>
<sequence>MAHRAGGWRSGTGHDPGDPEVRAYLEDYTVLLSTVPHPSVVYDHRWDVVLANPAFDALFQGIAPHPTAMPHDNLMRFVLFHPQAGSVLGEHESSWCLPMLAHLAKGLEEHGQDAGLLAIRREIEDDPIMEAAYRQGLPHWLRTVGPDAAEHDGSVRPLWHPDPRWGRTHCRVVADTPRMLQALGYHHLTLVLREPRGGPRGMRAAPGGRRAAGHLRAVPAAEA</sequence>
<gene>
    <name evidence="3" type="ORF">GCM10018793_42350</name>
</gene>